<gene>
    <name evidence="1" type="ORF">L9F63_009393</name>
</gene>
<name>A0AAD8ALC4_DIPPU</name>
<keyword evidence="2" id="KW-1185">Reference proteome</keyword>
<feature type="non-terminal residue" evidence="1">
    <location>
        <position position="87"/>
    </location>
</feature>
<dbReference type="Proteomes" id="UP001233999">
    <property type="component" value="Unassembled WGS sequence"/>
</dbReference>
<evidence type="ECO:0000313" key="1">
    <source>
        <dbReference type="EMBL" id="KAJ9600317.1"/>
    </source>
</evidence>
<reference evidence="1" key="1">
    <citation type="journal article" date="2023" name="IScience">
        <title>Live-bearing cockroach genome reveals convergent evolutionary mechanisms linked to viviparity in insects and beyond.</title>
        <authorList>
            <person name="Fouks B."/>
            <person name="Harrison M.C."/>
            <person name="Mikhailova A.A."/>
            <person name="Marchal E."/>
            <person name="English S."/>
            <person name="Carruthers M."/>
            <person name="Jennings E.C."/>
            <person name="Chiamaka E.L."/>
            <person name="Frigard R.A."/>
            <person name="Pippel M."/>
            <person name="Attardo G.M."/>
            <person name="Benoit J.B."/>
            <person name="Bornberg-Bauer E."/>
            <person name="Tobe S.S."/>
        </authorList>
    </citation>
    <scope>NUCLEOTIDE SEQUENCE</scope>
    <source>
        <strain evidence="1">Stay&amp;Tobe</strain>
    </source>
</reference>
<sequence length="87" mass="9707">MMTSVTIKLVIFQPFYIPQHYFHDVTFGTITVVVLPPAFGSEKDDNILEWISVTSSVRCTARLYGMPLSCIGADDLATVAARWRPLS</sequence>
<organism evidence="1 2">
    <name type="scientific">Diploptera punctata</name>
    <name type="common">Pacific beetle cockroach</name>
    <dbReference type="NCBI Taxonomy" id="6984"/>
    <lineage>
        <taxon>Eukaryota</taxon>
        <taxon>Metazoa</taxon>
        <taxon>Ecdysozoa</taxon>
        <taxon>Arthropoda</taxon>
        <taxon>Hexapoda</taxon>
        <taxon>Insecta</taxon>
        <taxon>Pterygota</taxon>
        <taxon>Neoptera</taxon>
        <taxon>Polyneoptera</taxon>
        <taxon>Dictyoptera</taxon>
        <taxon>Blattodea</taxon>
        <taxon>Blaberoidea</taxon>
        <taxon>Blaberidae</taxon>
        <taxon>Diplopterinae</taxon>
        <taxon>Diploptera</taxon>
    </lineage>
</organism>
<reference evidence="1" key="2">
    <citation type="submission" date="2023-05" db="EMBL/GenBank/DDBJ databases">
        <authorList>
            <person name="Fouks B."/>
        </authorList>
    </citation>
    <scope>NUCLEOTIDE SEQUENCE</scope>
    <source>
        <strain evidence="1">Stay&amp;Tobe</strain>
        <tissue evidence="1">Testes</tissue>
    </source>
</reference>
<protein>
    <submittedName>
        <fullName evidence="1">Uncharacterized protein</fullName>
    </submittedName>
</protein>
<dbReference type="AlphaFoldDB" id="A0AAD8ALC4"/>
<dbReference type="EMBL" id="JASPKZ010000432">
    <property type="protein sequence ID" value="KAJ9600317.1"/>
    <property type="molecule type" value="Genomic_DNA"/>
</dbReference>
<feature type="non-terminal residue" evidence="1">
    <location>
        <position position="1"/>
    </location>
</feature>
<comment type="caution">
    <text evidence="1">The sequence shown here is derived from an EMBL/GenBank/DDBJ whole genome shotgun (WGS) entry which is preliminary data.</text>
</comment>
<accession>A0AAD8ALC4</accession>
<evidence type="ECO:0000313" key="2">
    <source>
        <dbReference type="Proteomes" id="UP001233999"/>
    </source>
</evidence>
<proteinExistence type="predicted"/>